<organism evidence="1">
    <name type="scientific">Ixodes ricinus</name>
    <name type="common">Common tick</name>
    <name type="synonym">Acarus ricinus</name>
    <dbReference type="NCBI Taxonomy" id="34613"/>
    <lineage>
        <taxon>Eukaryota</taxon>
        <taxon>Metazoa</taxon>
        <taxon>Ecdysozoa</taxon>
        <taxon>Arthropoda</taxon>
        <taxon>Chelicerata</taxon>
        <taxon>Arachnida</taxon>
        <taxon>Acari</taxon>
        <taxon>Parasitiformes</taxon>
        <taxon>Ixodida</taxon>
        <taxon>Ixodoidea</taxon>
        <taxon>Ixodidae</taxon>
        <taxon>Ixodinae</taxon>
        <taxon>Ixodes</taxon>
    </lineage>
</organism>
<proteinExistence type="predicted"/>
<name>A0A6B0UJT5_IXORI</name>
<reference evidence="1" key="1">
    <citation type="submission" date="2019-12" db="EMBL/GenBank/DDBJ databases">
        <title>An insight into the sialome of adult female Ixodes ricinus ticks feeding for 6 days.</title>
        <authorList>
            <person name="Perner J."/>
            <person name="Ribeiro J.M.C."/>
        </authorList>
    </citation>
    <scope>NUCLEOTIDE SEQUENCE</scope>
    <source>
        <strain evidence="1">Semi-engorged</strain>
        <tissue evidence="1">Salivary glands</tissue>
    </source>
</reference>
<dbReference type="EMBL" id="GIFC01007831">
    <property type="protein sequence ID" value="MXU89914.1"/>
    <property type="molecule type" value="Transcribed_RNA"/>
</dbReference>
<accession>A0A6B0UJT5</accession>
<protein>
    <submittedName>
        <fullName evidence="1">Putative secreted protein</fullName>
    </submittedName>
</protein>
<evidence type="ECO:0000313" key="1">
    <source>
        <dbReference type="EMBL" id="MXU89914.1"/>
    </source>
</evidence>
<dbReference type="AlphaFoldDB" id="A0A6B0UJT5"/>
<sequence length="111" mass="12501">MGRQRWRQHRASSCQGGTATGVALSLCCTAAADPEYRVPVADFCRTENLVSGVQPFLVLWPFAREATELRRGCTTRRAAIYDEETNARKYKWTAPRFFLVRRALRCCGQGG</sequence>